<gene>
    <name evidence="1" type="ORF">PVT68_17450</name>
</gene>
<protein>
    <submittedName>
        <fullName evidence="1">Uncharacterized protein</fullName>
    </submittedName>
</protein>
<dbReference type="Proteomes" id="UP001236500">
    <property type="component" value="Chromosome"/>
</dbReference>
<reference evidence="1 2" key="1">
    <citation type="submission" date="2023-02" db="EMBL/GenBank/DDBJ databases">
        <title>Description and genomic characterization of Microbulbifer bruguierae sp. nov., isolated from the sediment of mangrove plant Bruguiera sexangula.</title>
        <authorList>
            <person name="Long M."/>
        </authorList>
    </citation>
    <scope>NUCLEOTIDE SEQUENCE [LARGE SCALE GENOMIC DNA]</scope>
    <source>
        <strain evidence="1 2">H12</strain>
    </source>
</reference>
<dbReference type="EMBL" id="CP118605">
    <property type="protein sequence ID" value="WGL16534.1"/>
    <property type="molecule type" value="Genomic_DNA"/>
</dbReference>
<accession>A0ABY8NDM1</accession>
<name>A0ABY8NDM1_9GAMM</name>
<evidence type="ECO:0000313" key="1">
    <source>
        <dbReference type="EMBL" id="WGL16534.1"/>
    </source>
</evidence>
<evidence type="ECO:0000313" key="2">
    <source>
        <dbReference type="Proteomes" id="UP001236500"/>
    </source>
</evidence>
<keyword evidence="2" id="KW-1185">Reference proteome</keyword>
<organism evidence="1 2">
    <name type="scientific">Microbulbifer bruguierae</name>
    <dbReference type="NCBI Taxonomy" id="3029061"/>
    <lineage>
        <taxon>Bacteria</taxon>
        <taxon>Pseudomonadati</taxon>
        <taxon>Pseudomonadota</taxon>
        <taxon>Gammaproteobacteria</taxon>
        <taxon>Cellvibrionales</taxon>
        <taxon>Microbulbiferaceae</taxon>
        <taxon>Microbulbifer</taxon>
    </lineage>
</organism>
<proteinExistence type="predicted"/>
<dbReference type="Gene3D" id="3.30.300.250">
    <property type="match status" value="1"/>
</dbReference>
<sequence>MNMIRFLSAVSLVVLPMLSHGLTTDEQRNLSIQLTQTALHINKGAPQLIDEDTRLDSVSTVKNIIIYNNTMVNYTVDQFNVAEFEVALKAAVIDPLCANTALGAFRELGVVMAYRYLDKDGNFIVELSQDMGECG</sequence>
<dbReference type="RefSeq" id="WP_280320344.1">
    <property type="nucleotide sequence ID" value="NZ_CP118605.1"/>
</dbReference>